<dbReference type="AlphaFoldDB" id="A0A977KV33"/>
<accession>A0A977KV33</accession>
<dbReference type="KEGG" id="wna:KA717_33800"/>
<name>A0A977KV33_9CYAN</name>
<protein>
    <submittedName>
        <fullName evidence="1">Uncharacterized protein</fullName>
    </submittedName>
</protein>
<sequence length="64" mass="7357">MNQSSLPSLERVQQRSLKVQAICRRADAEILILDELIAQIEVENRSSRVNLYRLNKAKHLLGQV</sequence>
<proteinExistence type="predicted"/>
<dbReference type="EMBL" id="CP073041">
    <property type="protein sequence ID" value="UXE60469.1"/>
    <property type="molecule type" value="Genomic_DNA"/>
</dbReference>
<dbReference type="Proteomes" id="UP001065613">
    <property type="component" value="Chromosome"/>
</dbReference>
<gene>
    <name evidence="1" type="ORF">KA717_33800</name>
</gene>
<reference evidence="1" key="1">
    <citation type="submission" date="2021-04" db="EMBL/GenBank/DDBJ databases">
        <title>Genome sequence of Woronichinia naegeliana from Washington state freshwater lake bloom.</title>
        <authorList>
            <person name="Dreher T.W."/>
        </authorList>
    </citation>
    <scope>NUCLEOTIDE SEQUENCE</scope>
    <source>
        <strain evidence="1">WA131</strain>
    </source>
</reference>
<organism evidence="1">
    <name type="scientific">Woronichinia naegeliana WA131</name>
    <dbReference type="NCBI Taxonomy" id="2824559"/>
    <lineage>
        <taxon>Bacteria</taxon>
        <taxon>Bacillati</taxon>
        <taxon>Cyanobacteriota</taxon>
        <taxon>Cyanophyceae</taxon>
        <taxon>Synechococcales</taxon>
        <taxon>Coelosphaeriaceae</taxon>
        <taxon>Woronichinia</taxon>
    </lineage>
</organism>
<evidence type="ECO:0000313" key="1">
    <source>
        <dbReference type="EMBL" id="UXE60469.1"/>
    </source>
</evidence>